<gene>
    <name evidence="2" type="ORF">Gotri_020904</name>
</gene>
<proteinExistence type="predicted"/>
<keyword evidence="1" id="KW-1133">Transmembrane helix</keyword>
<feature type="transmembrane region" description="Helical" evidence="1">
    <location>
        <begin position="41"/>
        <end position="59"/>
    </location>
</feature>
<dbReference type="AlphaFoldDB" id="A0A7J9DB84"/>
<keyword evidence="1" id="KW-0812">Transmembrane</keyword>
<keyword evidence="1" id="KW-0472">Membrane</keyword>
<accession>A0A7J9DB84</accession>
<sequence>MNTKKRVDVFALSIYWLVIFLKVLGHIDDVVSDLFDRLDKRVTLVSVILTKTFISLSACRRAGEGRFIRFYTDVKTSTKSLYSGFGELLDTTLYLY</sequence>
<evidence type="ECO:0000256" key="1">
    <source>
        <dbReference type="SAM" id="Phobius"/>
    </source>
</evidence>
<keyword evidence="3" id="KW-1185">Reference proteome</keyword>
<name>A0A7J9DB84_9ROSI</name>
<organism evidence="2 3">
    <name type="scientific">Gossypium trilobum</name>
    <dbReference type="NCBI Taxonomy" id="34281"/>
    <lineage>
        <taxon>Eukaryota</taxon>
        <taxon>Viridiplantae</taxon>
        <taxon>Streptophyta</taxon>
        <taxon>Embryophyta</taxon>
        <taxon>Tracheophyta</taxon>
        <taxon>Spermatophyta</taxon>
        <taxon>Magnoliopsida</taxon>
        <taxon>eudicotyledons</taxon>
        <taxon>Gunneridae</taxon>
        <taxon>Pentapetalae</taxon>
        <taxon>rosids</taxon>
        <taxon>malvids</taxon>
        <taxon>Malvales</taxon>
        <taxon>Malvaceae</taxon>
        <taxon>Malvoideae</taxon>
        <taxon>Gossypium</taxon>
    </lineage>
</organism>
<comment type="caution">
    <text evidence="2">The sequence shown here is derived from an EMBL/GenBank/DDBJ whole genome shotgun (WGS) entry which is preliminary data.</text>
</comment>
<evidence type="ECO:0000313" key="3">
    <source>
        <dbReference type="Proteomes" id="UP000593568"/>
    </source>
</evidence>
<protein>
    <submittedName>
        <fullName evidence="2">Uncharacterized protein</fullName>
    </submittedName>
</protein>
<reference evidence="2 3" key="1">
    <citation type="journal article" date="2019" name="Genome Biol. Evol.">
        <title>Insights into the evolution of the New World diploid cottons (Gossypium, subgenus Houzingenia) based on genome sequencing.</title>
        <authorList>
            <person name="Grover C.E."/>
            <person name="Arick M.A. 2nd"/>
            <person name="Thrash A."/>
            <person name="Conover J.L."/>
            <person name="Sanders W.S."/>
            <person name="Peterson D.G."/>
            <person name="Frelichowski J.E."/>
            <person name="Scheffler J.A."/>
            <person name="Scheffler B.E."/>
            <person name="Wendel J.F."/>
        </authorList>
    </citation>
    <scope>NUCLEOTIDE SEQUENCE [LARGE SCALE GENOMIC DNA]</scope>
    <source>
        <strain evidence="2">8</strain>
        <tissue evidence="2">Leaf</tissue>
    </source>
</reference>
<dbReference type="Proteomes" id="UP000593568">
    <property type="component" value="Unassembled WGS sequence"/>
</dbReference>
<evidence type="ECO:0000313" key="2">
    <source>
        <dbReference type="EMBL" id="MBA0757848.1"/>
    </source>
</evidence>
<dbReference type="PANTHER" id="PTHR48200:SF1">
    <property type="entry name" value="AMINOTRANSFERASE-LIKE PLANT MOBILE DOMAIN-CONTAINING PROTEIN"/>
    <property type="match status" value="1"/>
</dbReference>
<dbReference type="EMBL" id="JABEZW010000001">
    <property type="protein sequence ID" value="MBA0757848.1"/>
    <property type="molecule type" value="Genomic_DNA"/>
</dbReference>
<dbReference type="PANTHER" id="PTHR48200">
    <property type="entry name" value="PROTEIN, PUTATIVE-RELATED"/>
    <property type="match status" value="1"/>
</dbReference>